<evidence type="ECO:0000256" key="8">
    <source>
        <dbReference type="ARBA" id="ARBA00023136"/>
    </source>
</evidence>
<dbReference type="PANTHER" id="PTHR11432">
    <property type="entry name" value="NADH DEHYDROGENASE SUBUNIT 1"/>
    <property type="match status" value="1"/>
</dbReference>
<dbReference type="EC" id="7.1.1.2" evidence="3 11"/>
<proteinExistence type="inferred from homology"/>
<evidence type="ECO:0000313" key="13">
    <source>
        <dbReference type="EMBL" id="CAL23074.2"/>
    </source>
</evidence>
<feature type="transmembrane region" description="Helical" evidence="12">
    <location>
        <begin position="102"/>
        <end position="123"/>
    </location>
</feature>
<dbReference type="EMBL" id="AM292320">
    <property type="protein sequence ID" value="CAL23074.2"/>
    <property type="molecule type" value="Genomic_DNA"/>
</dbReference>
<feature type="transmembrane region" description="Helical" evidence="12">
    <location>
        <begin position="218"/>
        <end position="237"/>
    </location>
</feature>
<feature type="transmembrane region" description="Helical" evidence="12">
    <location>
        <begin position="135"/>
        <end position="159"/>
    </location>
</feature>
<keyword evidence="7 10" id="KW-0520">NAD</keyword>
<comment type="catalytic activity">
    <reaction evidence="9 11">
        <text>a ubiquinone + NADH + 5 H(+)(in) = a ubiquinol + NAD(+) + 4 H(+)(out)</text>
        <dbReference type="Rhea" id="RHEA:29091"/>
        <dbReference type="Rhea" id="RHEA-COMP:9565"/>
        <dbReference type="Rhea" id="RHEA-COMP:9566"/>
        <dbReference type="ChEBI" id="CHEBI:15378"/>
        <dbReference type="ChEBI" id="CHEBI:16389"/>
        <dbReference type="ChEBI" id="CHEBI:17976"/>
        <dbReference type="ChEBI" id="CHEBI:57540"/>
        <dbReference type="ChEBI" id="CHEBI:57945"/>
        <dbReference type="EC" id="7.1.1.2"/>
    </reaction>
</comment>
<feature type="transmembrane region" description="Helical" evidence="12">
    <location>
        <begin position="276"/>
        <end position="298"/>
    </location>
</feature>
<geneLocation type="mitochondrion" evidence="13"/>
<evidence type="ECO:0000256" key="11">
    <source>
        <dbReference type="RuleBase" id="RU000473"/>
    </source>
</evidence>
<feature type="transmembrane region" description="Helical" evidence="12">
    <location>
        <begin position="71"/>
        <end position="90"/>
    </location>
</feature>
<evidence type="ECO:0000256" key="10">
    <source>
        <dbReference type="RuleBase" id="RU000471"/>
    </source>
</evidence>
<name>A7WL61_9ASCI</name>
<dbReference type="InterPro" id="IPR001694">
    <property type="entry name" value="NADH_UbQ_OxRdtase_su1/FPO"/>
</dbReference>
<organism evidence="13">
    <name type="scientific">Phallusia mammillata</name>
    <dbReference type="NCBI Taxonomy" id="59560"/>
    <lineage>
        <taxon>Eukaryota</taxon>
        <taxon>Metazoa</taxon>
        <taxon>Chordata</taxon>
        <taxon>Tunicata</taxon>
        <taxon>Ascidiacea</taxon>
        <taxon>Phlebobranchia</taxon>
        <taxon>Ascidiidae</taxon>
        <taxon>Phallusia</taxon>
    </lineage>
</organism>
<keyword evidence="5 10" id="KW-0812">Transmembrane</keyword>
<gene>
    <name evidence="13" type="primary">nad1</name>
</gene>
<keyword evidence="11 13" id="KW-0496">Mitochondrion</keyword>
<dbReference type="InterPro" id="IPR018086">
    <property type="entry name" value="NADH_UbQ_OxRdtase_su1_CS"/>
</dbReference>
<feature type="transmembrane region" description="Helical" evidence="12">
    <location>
        <begin position="243"/>
        <end position="264"/>
    </location>
</feature>
<evidence type="ECO:0000256" key="12">
    <source>
        <dbReference type="SAM" id="Phobius"/>
    </source>
</evidence>
<evidence type="ECO:0000256" key="9">
    <source>
        <dbReference type="ARBA" id="ARBA00049551"/>
    </source>
</evidence>
<evidence type="ECO:0000256" key="6">
    <source>
        <dbReference type="ARBA" id="ARBA00022989"/>
    </source>
</evidence>
<dbReference type="PANTHER" id="PTHR11432:SF3">
    <property type="entry name" value="NADH-UBIQUINONE OXIDOREDUCTASE CHAIN 1"/>
    <property type="match status" value="1"/>
</dbReference>
<reference evidence="13" key="1">
    <citation type="journal article" date="2007" name="BMC Evol. Biol.">
        <title>The mitochondrial genome of Phallusia mammillata and Phallusia fumigata (Tunicata, Ascidiacea): high genome plasticity at intra-genus level.</title>
        <authorList>
            <person name="Iannelli F."/>
            <person name="Griggio F."/>
            <person name="Pesole G."/>
            <person name="Gissi C."/>
        </authorList>
    </citation>
    <scope>NUCLEOTIDE SEQUENCE</scope>
    <source>
        <tissue evidence="13">Muscle</tissue>
    </source>
</reference>
<keyword evidence="8 12" id="KW-0472">Membrane</keyword>
<sequence>MVLGILLLLLFVVCLLLLVAMLVLLERKVLGLTQLRKGPNIVGLYGVLQTVVDGVKLLTKEMVLLGGDRFFFFYVSPFLLFCLATWGWFFMPGLGGGDGGGISVIVVLYISSVGVYGVLWAGWGSSSVYSLMGGVRAVAQMISYEVVMGLFIILLAYFAGSLDWDGLGLYYGVGGMGGTVWLVGVVLWVGIVLAELNRTPFDLVEGESELVGGYNVEYSGYGFTLFFLAEYMNIWLLCWLSEVLYLGHNSMVGLVALVGGVVYVRGLLPRFKFTDLIVLTWRIYLPAVLWGCMVLLLLDMGG</sequence>
<comment type="similarity">
    <text evidence="2 10">Belongs to the complex I subunit 1 family.</text>
</comment>
<evidence type="ECO:0000256" key="4">
    <source>
        <dbReference type="ARBA" id="ARBA00021009"/>
    </source>
</evidence>
<dbReference type="PROSITE" id="PS00668">
    <property type="entry name" value="COMPLEX1_ND1_2"/>
    <property type="match status" value="1"/>
</dbReference>
<dbReference type="AlphaFoldDB" id="A7WL61"/>
<evidence type="ECO:0000256" key="7">
    <source>
        <dbReference type="ARBA" id="ARBA00023027"/>
    </source>
</evidence>
<evidence type="ECO:0000256" key="5">
    <source>
        <dbReference type="ARBA" id="ARBA00022692"/>
    </source>
</evidence>
<feature type="transmembrane region" description="Helical" evidence="12">
    <location>
        <begin position="179"/>
        <end position="197"/>
    </location>
</feature>
<dbReference type="GO" id="GO:0003954">
    <property type="term" value="F:NADH dehydrogenase activity"/>
    <property type="evidence" value="ECO:0007669"/>
    <property type="project" value="TreeGrafter"/>
</dbReference>
<dbReference type="Pfam" id="PF00146">
    <property type="entry name" value="NADHdh"/>
    <property type="match status" value="1"/>
</dbReference>
<keyword evidence="6 12" id="KW-1133">Transmembrane helix</keyword>
<dbReference type="GO" id="GO:0008137">
    <property type="term" value="F:NADH dehydrogenase (ubiquinone) activity"/>
    <property type="evidence" value="ECO:0007669"/>
    <property type="project" value="UniProtKB-EC"/>
</dbReference>
<evidence type="ECO:0000256" key="1">
    <source>
        <dbReference type="ARBA" id="ARBA00004141"/>
    </source>
</evidence>
<accession>A7WL61</accession>
<dbReference type="GO" id="GO:0009060">
    <property type="term" value="P:aerobic respiration"/>
    <property type="evidence" value="ECO:0007669"/>
    <property type="project" value="TreeGrafter"/>
</dbReference>
<dbReference type="GO" id="GO:0005743">
    <property type="term" value="C:mitochondrial inner membrane"/>
    <property type="evidence" value="ECO:0007669"/>
    <property type="project" value="UniProtKB-SubCell"/>
</dbReference>
<comment type="subcellular location">
    <subcellularLocation>
        <location evidence="1">Membrane</location>
        <topology evidence="1">Multi-pass membrane protein</topology>
    </subcellularLocation>
    <subcellularLocation>
        <location evidence="10">Mitochondrion inner membrane</location>
        <topology evidence="10">Multi-pass membrane protein</topology>
    </subcellularLocation>
</comment>
<evidence type="ECO:0000256" key="3">
    <source>
        <dbReference type="ARBA" id="ARBA00012944"/>
    </source>
</evidence>
<keyword evidence="11" id="KW-0830">Ubiquinone</keyword>
<dbReference type="PROSITE" id="PS00667">
    <property type="entry name" value="COMPLEX1_ND1_1"/>
    <property type="match status" value="1"/>
</dbReference>
<protein>
    <recommendedName>
        <fullName evidence="4 11">NADH-ubiquinone oxidoreductase chain 1</fullName>
        <ecNumber evidence="3 11">7.1.1.2</ecNumber>
    </recommendedName>
</protein>
<evidence type="ECO:0000256" key="2">
    <source>
        <dbReference type="ARBA" id="ARBA00010535"/>
    </source>
</evidence>